<dbReference type="OrthoDB" id="9775950at2"/>
<feature type="transmembrane region" description="Helical" evidence="6">
    <location>
        <begin position="192"/>
        <end position="213"/>
    </location>
</feature>
<dbReference type="CDD" id="cd13124">
    <property type="entry name" value="MATE_SpoVB_like"/>
    <property type="match status" value="1"/>
</dbReference>
<evidence type="ECO:0000256" key="4">
    <source>
        <dbReference type="ARBA" id="ARBA00022989"/>
    </source>
</evidence>
<dbReference type="STRING" id="1123282.SAMN02745823_00924"/>
<name>A0A1M5VNZ1_9FIRM</name>
<evidence type="ECO:0000256" key="2">
    <source>
        <dbReference type="ARBA" id="ARBA00022475"/>
    </source>
</evidence>
<keyword evidence="2" id="KW-1003">Cell membrane</keyword>
<feature type="transmembrane region" description="Helical" evidence="6">
    <location>
        <begin position="87"/>
        <end position="110"/>
    </location>
</feature>
<keyword evidence="5 6" id="KW-0472">Membrane</keyword>
<feature type="transmembrane region" description="Helical" evidence="6">
    <location>
        <begin position="363"/>
        <end position="384"/>
    </location>
</feature>
<dbReference type="Pfam" id="PF01943">
    <property type="entry name" value="Polysacc_synt"/>
    <property type="match status" value="1"/>
</dbReference>
<dbReference type="InterPro" id="IPR050833">
    <property type="entry name" value="Poly_Biosynth_Transport"/>
</dbReference>
<feature type="transmembrane region" description="Helical" evidence="6">
    <location>
        <begin position="336"/>
        <end position="357"/>
    </location>
</feature>
<dbReference type="PANTHER" id="PTHR30250">
    <property type="entry name" value="PST FAMILY PREDICTED COLANIC ACID TRANSPORTER"/>
    <property type="match status" value="1"/>
</dbReference>
<evidence type="ECO:0000313" key="8">
    <source>
        <dbReference type="Proteomes" id="UP000183995"/>
    </source>
</evidence>
<keyword evidence="8" id="KW-1185">Reference proteome</keyword>
<dbReference type="PIRSF" id="PIRSF038958">
    <property type="entry name" value="PG_synth_SpoVB"/>
    <property type="match status" value="1"/>
</dbReference>
<feature type="transmembrane region" description="Helical" evidence="6">
    <location>
        <begin position="295"/>
        <end position="316"/>
    </location>
</feature>
<comment type="subcellular location">
    <subcellularLocation>
        <location evidence="1">Cell membrane</location>
        <topology evidence="1">Multi-pass membrane protein</topology>
    </subcellularLocation>
</comment>
<dbReference type="RefSeq" id="WP_073076483.1">
    <property type="nucleotide sequence ID" value="NZ_FQXV01000002.1"/>
</dbReference>
<feature type="transmembrane region" description="Helical" evidence="6">
    <location>
        <begin position="122"/>
        <end position="142"/>
    </location>
</feature>
<feature type="transmembrane region" description="Helical" evidence="6">
    <location>
        <begin position="12"/>
        <end position="32"/>
    </location>
</feature>
<dbReference type="PANTHER" id="PTHR30250:SF21">
    <property type="entry name" value="LIPID II FLIPPASE MURJ"/>
    <property type="match status" value="1"/>
</dbReference>
<dbReference type="InterPro" id="IPR024923">
    <property type="entry name" value="PG_synth_SpoVB"/>
</dbReference>
<feature type="transmembrane region" description="Helical" evidence="6">
    <location>
        <begin position="428"/>
        <end position="447"/>
    </location>
</feature>
<evidence type="ECO:0000256" key="3">
    <source>
        <dbReference type="ARBA" id="ARBA00022692"/>
    </source>
</evidence>
<dbReference type="EMBL" id="FQXV01000002">
    <property type="protein sequence ID" value="SHH76724.1"/>
    <property type="molecule type" value="Genomic_DNA"/>
</dbReference>
<sequence>MSETKKQNYLKGAAILAATGILTKIITAVYKIPVLNLLGDTGAGHFQIALNLYTLLLTISTAGIPVALSRLVSAASSTGRDRLVKRYFSVALPFFALLGLVLTLIMLIFADPLASFMGDVQGGLGIQVLAPAVFFSCVISIYRGYFQGHNNMIPTAVSQLMEALSKFIIGLLIVWLLIQAGYDSSVATAGSYVGSTIGLGLCIPVLIFLKFRFDKRSAHHRLPVHDRETAGRGAVLLQIFKVSIPITLGSSILNIMTFADTKIVMSRLQDGAHFTYEQALALYGVYTKGLSVFNFPSSLIVPVAVSIVPVIAAAIATGRHREAKGIMESSLKLTNLIAMPAGVGMAILSVPIFKVLYWNSNPIGPALLATFGIASYFMCAQLVTIGILQATGHEKIPLVTCTVGGLFQIALDAYLTGQPDINIMGSPFGTLICYGAITILNLMFINFKVSERPELSKVFVKPALCTAVMGVAAWAVYELLFKAGAETLGDGRLALAVYLFGAIAAAVLVYGILVIATKTVTRDDMRLIPRGERIANFLKIK</sequence>
<gene>
    <name evidence="7" type="ORF">SAMN02745823_00924</name>
</gene>
<accession>A0A1M5VNZ1</accession>
<dbReference type="GO" id="GO:0005886">
    <property type="term" value="C:plasma membrane"/>
    <property type="evidence" value="ECO:0007669"/>
    <property type="project" value="UniProtKB-SubCell"/>
</dbReference>
<reference evidence="7 8" key="1">
    <citation type="submission" date="2016-11" db="EMBL/GenBank/DDBJ databases">
        <authorList>
            <person name="Jaros S."/>
            <person name="Januszkiewicz K."/>
            <person name="Wedrychowicz H."/>
        </authorList>
    </citation>
    <scope>NUCLEOTIDE SEQUENCE [LARGE SCALE GENOMIC DNA]</scope>
    <source>
        <strain evidence="7 8">DSM 10068</strain>
    </source>
</reference>
<dbReference type="InterPro" id="IPR002797">
    <property type="entry name" value="Polysacc_synth"/>
</dbReference>
<dbReference type="Proteomes" id="UP000183995">
    <property type="component" value="Unassembled WGS sequence"/>
</dbReference>
<organism evidence="7 8">
    <name type="scientific">Sporobacter termitidis DSM 10068</name>
    <dbReference type="NCBI Taxonomy" id="1123282"/>
    <lineage>
        <taxon>Bacteria</taxon>
        <taxon>Bacillati</taxon>
        <taxon>Bacillota</taxon>
        <taxon>Clostridia</taxon>
        <taxon>Eubacteriales</taxon>
        <taxon>Oscillospiraceae</taxon>
        <taxon>Sporobacter</taxon>
    </lineage>
</organism>
<feature type="transmembrane region" description="Helical" evidence="6">
    <location>
        <begin position="163"/>
        <end position="180"/>
    </location>
</feature>
<feature type="transmembrane region" description="Helical" evidence="6">
    <location>
        <begin position="459"/>
        <end position="477"/>
    </location>
</feature>
<proteinExistence type="predicted"/>
<keyword evidence="3 6" id="KW-0812">Transmembrane</keyword>
<dbReference type="AlphaFoldDB" id="A0A1M5VNZ1"/>
<evidence type="ECO:0000256" key="6">
    <source>
        <dbReference type="SAM" id="Phobius"/>
    </source>
</evidence>
<evidence type="ECO:0000256" key="1">
    <source>
        <dbReference type="ARBA" id="ARBA00004651"/>
    </source>
</evidence>
<feature type="transmembrane region" description="Helical" evidence="6">
    <location>
        <begin position="497"/>
        <end position="516"/>
    </location>
</feature>
<evidence type="ECO:0000256" key="5">
    <source>
        <dbReference type="ARBA" id="ARBA00023136"/>
    </source>
</evidence>
<keyword evidence="4 6" id="KW-1133">Transmembrane helix</keyword>
<evidence type="ECO:0000313" key="7">
    <source>
        <dbReference type="EMBL" id="SHH76724.1"/>
    </source>
</evidence>
<feature type="transmembrane region" description="Helical" evidence="6">
    <location>
        <begin position="52"/>
        <end position="75"/>
    </location>
</feature>
<protein>
    <submittedName>
        <fullName evidence="7">Stage V sporulation protein B</fullName>
    </submittedName>
</protein>